<dbReference type="CDD" id="cd07377">
    <property type="entry name" value="WHTH_GntR"/>
    <property type="match status" value="1"/>
</dbReference>
<keyword evidence="3" id="KW-0805">Transcription regulation</keyword>
<keyword evidence="8" id="KW-1185">Reference proteome</keyword>
<dbReference type="PANTHER" id="PTHR46577:SF2">
    <property type="entry name" value="TRANSCRIPTIONAL REGULATORY PROTEIN"/>
    <property type="match status" value="1"/>
</dbReference>
<evidence type="ECO:0000256" key="2">
    <source>
        <dbReference type="ARBA" id="ARBA00022898"/>
    </source>
</evidence>
<dbReference type="InterPro" id="IPR015424">
    <property type="entry name" value="PyrdxlP-dep_Trfase"/>
</dbReference>
<comment type="caution">
    <text evidence="7">The sequence shown here is derived from an EMBL/GenBank/DDBJ whole genome shotgun (WGS) entry which is preliminary data.</text>
</comment>
<keyword evidence="5" id="KW-0804">Transcription</keyword>
<evidence type="ECO:0000256" key="5">
    <source>
        <dbReference type="ARBA" id="ARBA00023163"/>
    </source>
</evidence>
<dbReference type="CDD" id="cd00609">
    <property type="entry name" value="AAT_like"/>
    <property type="match status" value="1"/>
</dbReference>
<proteinExistence type="inferred from homology"/>
<dbReference type="Gene3D" id="1.10.10.10">
    <property type="entry name" value="Winged helix-like DNA-binding domain superfamily/Winged helix DNA-binding domain"/>
    <property type="match status" value="1"/>
</dbReference>
<dbReference type="SUPFAM" id="SSF53383">
    <property type="entry name" value="PLP-dependent transferases"/>
    <property type="match status" value="1"/>
</dbReference>
<dbReference type="PANTHER" id="PTHR46577">
    <property type="entry name" value="HTH-TYPE TRANSCRIPTIONAL REGULATORY PROTEIN GABR"/>
    <property type="match status" value="1"/>
</dbReference>
<evidence type="ECO:0000313" key="7">
    <source>
        <dbReference type="EMBL" id="GGO49772.1"/>
    </source>
</evidence>
<keyword evidence="4" id="KW-0238">DNA-binding</keyword>
<dbReference type="SUPFAM" id="SSF46785">
    <property type="entry name" value="Winged helix' DNA-binding domain"/>
    <property type="match status" value="1"/>
</dbReference>
<gene>
    <name evidence="7" type="ORF">GCM10012287_27900</name>
</gene>
<dbReference type="InterPro" id="IPR004839">
    <property type="entry name" value="Aminotransferase_I/II_large"/>
</dbReference>
<sequence>MFPNISFSQGDTATTLRAPHTETRSCVMVQSPAVRPETKGPSAADLAGKLPETSARGIAAAMTDLIRSGELPPGASLPTVRALATRLGVSPGTVAEAWAVLRKHRMITTLGRRGSMVSGPPAISHPVRFERIGDLGDHLTQDLALAAPDPALLPPLEEALLAGVRTPRLNDYSRTAVTPALLEAVEGTWPFTPEAWLAVGGGFEGVHLLCQALLVPGDRVAVEEPTAVRLLDILDALEVRTVPVACDDDGPLPGSLTEALSARPAMFLLQPRGQTPCGWSLGARRAAELAAVLEGAANVSVVEDDGLGPLAAAPAHSIGSHLPGRTVVVRSYSKAYGPDLRLAVLGGPRSIVERARVLRTYGTGWTSRILQDALAHLLTDGATAEYVENAVRHYRLRRVGLAERLAEHGIETRNRDGLSLWIPVADETSALVTLAARGTTASPGSHFSTSPHPPHIRTAITRLPGDAASLDATAALVAHAARTDRTP</sequence>
<dbReference type="InterPro" id="IPR036388">
    <property type="entry name" value="WH-like_DNA-bd_sf"/>
</dbReference>
<name>A0ABQ2MDN3_9ACTN</name>
<dbReference type="Proteomes" id="UP000631535">
    <property type="component" value="Unassembled WGS sequence"/>
</dbReference>
<dbReference type="Gene3D" id="3.40.640.10">
    <property type="entry name" value="Type I PLP-dependent aspartate aminotransferase-like (Major domain)"/>
    <property type="match status" value="1"/>
</dbReference>
<dbReference type="InterPro" id="IPR015421">
    <property type="entry name" value="PyrdxlP-dep_Trfase_major"/>
</dbReference>
<dbReference type="Pfam" id="PF00155">
    <property type="entry name" value="Aminotran_1_2"/>
    <property type="match status" value="1"/>
</dbReference>
<dbReference type="SMART" id="SM00345">
    <property type="entry name" value="HTH_GNTR"/>
    <property type="match status" value="1"/>
</dbReference>
<comment type="similarity">
    <text evidence="1">In the C-terminal section; belongs to the class-I pyridoxal-phosphate-dependent aminotransferase family.</text>
</comment>
<evidence type="ECO:0000256" key="1">
    <source>
        <dbReference type="ARBA" id="ARBA00005384"/>
    </source>
</evidence>
<dbReference type="InterPro" id="IPR036390">
    <property type="entry name" value="WH_DNA-bd_sf"/>
</dbReference>
<reference evidence="8" key="1">
    <citation type="journal article" date="2019" name="Int. J. Syst. Evol. Microbiol.">
        <title>The Global Catalogue of Microorganisms (GCM) 10K type strain sequencing project: providing services to taxonomists for standard genome sequencing and annotation.</title>
        <authorList>
            <consortium name="The Broad Institute Genomics Platform"/>
            <consortium name="The Broad Institute Genome Sequencing Center for Infectious Disease"/>
            <person name="Wu L."/>
            <person name="Ma J."/>
        </authorList>
    </citation>
    <scope>NUCLEOTIDE SEQUENCE [LARGE SCALE GENOMIC DNA]</scope>
    <source>
        <strain evidence="8">CGMCC 4.7178</strain>
    </source>
</reference>
<evidence type="ECO:0000313" key="8">
    <source>
        <dbReference type="Proteomes" id="UP000631535"/>
    </source>
</evidence>
<evidence type="ECO:0000256" key="4">
    <source>
        <dbReference type="ARBA" id="ARBA00023125"/>
    </source>
</evidence>
<feature type="domain" description="HTH gntR-type" evidence="6">
    <location>
        <begin position="52"/>
        <end position="120"/>
    </location>
</feature>
<keyword evidence="2" id="KW-0663">Pyridoxal phosphate</keyword>
<organism evidence="7 8">
    <name type="scientific">Streptomyces daqingensis</name>
    <dbReference type="NCBI Taxonomy" id="1472640"/>
    <lineage>
        <taxon>Bacteria</taxon>
        <taxon>Bacillati</taxon>
        <taxon>Actinomycetota</taxon>
        <taxon>Actinomycetes</taxon>
        <taxon>Kitasatosporales</taxon>
        <taxon>Streptomycetaceae</taxon>
        <taxon>Streptomyces</taxon>
    </lineage>
</organism>
<dbReference type="InterPro" id="IPR051446">
    <property type="entry name" value="HTH_trans_reg/aminotransferase"/>
</dbReference>
<accession>A0ABQ2MDN3</accession>
<evidence type="ECO:0000259" key="6">
    <source>
        <dbReference type="PROSITE" id="PS50949"/>
    </source>
</evidence>
<evidence type="ECO:0000256" key="3">
    <source>
        <dbReference type="ARBA" id="ARBA00023015"/>
    </source>
</evidence>
<dbReference type="Pfam" id="PF00392">
    <property type="entry name" value="GntR"/>
    <property type="match status" value="1"/>
</dbReference>
<dbReference type="InterPro" id="IPR000524">
    <property type="entry name" value="Tscrpt_reg_HTH_GntR"/>
</dbReference>
<dbReference type="EMBL" id="BMMP01000008">
    <property type="protein sequence ID" value="GGO49772.1"/>
    <property type="molecule type" value="Genomic_DNA"/>
</dbReference>
<protein>
    <submittedName>
        <fullName evidence="7">GntR family transcriptional regulator</fullName>
    </submittedName>
</protein>
<dbReference type="PROSITE" id="PS50949">
    <property type="entry name" value="HTH_GNTR"/>
    <property type="match status" value="1"/>
</dbReference>